<evidence type="ECO:0000313" key="3">
    <source>
        <dbReference type="Proteomes" id="UP000594638"/>
    </source>
</evidence>
<sequence length="254" mass="28823">MATLIEGQEKIYIRPIQIVEEEEEEEEERLLEGMDVLDSDTVAMQAQKGAWGNLNESNEEEEGAILYMNNENEGGVFRIWTDNLEEGELIYDCFDDRQIALCPCYRFGRNVKRAGYCSSYLQGFFYSIILVIALSNLLAFTITRRSCFLYLAIAFTVSVGMYVGFYRSQIKKKFNIKESRTLEMNNVEDSIWHGRGDTICVGSYSKGNKALFEFSPPFAMSTKSPECHTMQKTSSKHFSTSVVVDSSPLVPASD</sequence>
<dbReference type="InterPro" id="IPR006461">
    <property type="entry name" value="PLAC_motif_containing"/>
</dbReference>
<name>A0A8S0RZX6_OLEEU</name>
<evidence type="ECO:0000256" key="1">
    <source>
        <dbReference type="SAM" id="Phobius"/>
    </source>
</evidence>
<dbReference type="Proteomes" id="UP000594638">
    <property type="component" value="Unassembled WGS sequence"/>
</dbReference>
<dbReference type="OrthoDB" id="1045822at2759"/>
<dbReference type="Gramene" id="OE9A121417T1">
    <property type="protein sequence ID" value="OE9A121417C1"/>
    <property type="gene ID" value="OE9A121417"/>
</dbReference>
<dbReference type="NCBIfam" id="TIGR01571">
    <property type="entry name" value="A_thal_Cys_rich"/>
    <property type="match status" value="1"/>
</dbReference>
<gene>
    <name evidence="2" type="ORF">OLEA9_A121417</name>
</gene>
<keyword evidence="1" id="KW-0472">Membrane</keyword>
<keyword evidence="1" id="KW-1133">Transmembrane helix</keyword>
<comment type="caution">
    <text evidence="2">The sequence shown here is derived from an EMBL/GenBank/DDBJ whole genome shotgun (WGS) entry which is preliminary data.</text>
</comment>
<dbReference type="AlphaFoldDB" id="A0A8S0RZX6"/>
<feature type="transmembrane region" description="Helical" evidence="1">
    <location>
        <begin position="148"/>
        <end position="166"/>
    </location>
</feature>
<keyword evidence="3" id="KW-1185">Reference proteome</keyword>
<feature type="transmembrane region" description="Helical" evidence="1">
    <location>
        <begin position="123"/>
        <end position="142"/>
    </location>
</feature>
<keyword evidence="1" id="KW-0812">Transmembrane</keyword>
<accession>A0A8S0RZX6</accession>
<evidence type="ECO:0000313" key="2">
    <source>
        <dbReference type="EMBL" id="CAA2984709.1"/>
    </source>
</evidence>
<proteinExistence type="predicted"/>
<dbReference type="EMBL" id="CACTIH010003775">
    <property type="protein sequence ID" value="CAA2984709.1"/>
    <property type="molecule type" value="Genomic_DNA"/>
</dbReference>
<organism evidence="2 3">
    <name type="scientific">Olea europaea subsp. europaea</name>
    <dbReference type="NCBI Taxonomy" id="158383"/>
    <lineage>
        <taxon>Eukaryota</taxon>
        <taxon>Viridiplantae</taxon>
        <taxon>Streptophyta</taxon>
        <taxon>Embryophyta</taxon>
        <taxon>Tracheophyta</taxon>
        <taxon>Spermatophyta</taxon>
        <taxon>Magnoliopsida</taxon>
        <taxon>eudicotyledons</taxon>
        <taxon>Gunneridae</taxon>
        <taxon>Pentapetalae</taxon>
        <taxon>asterids</taxon>
        <taxon>lamiids</taxon>
        <taxon>Lamiales</taxon>
        <taxon>Oleaceae</taxon>
        <taxon>Oleeae</taxon>
        <taxon>Olea</taxon>
    </lineage>
</organism>
<reference evidence="2 3" key="1">
    <citation type="submission" date="2019-12" db="EMBL/GenBank/DDBJ databases">
        <authorList>
            <person name="Alioto T."/>
            <person name="Alioto T."/>
            <person name="Gomez Garrido J."/>
        </authorList>
    </citation>
    <scope>NUCLEOTIDE SEQUENCE [LARGE SCALE GENOMIC DNA]</scope>
</reference>
<protein>
    <submittedName>
        <fullName evidence="2">Uncharacterized protein</fullName>
    </submittedName>
</protein>